<proteinExistence type="predicted"/>
<name>A0ABU1T0N8_9ACTO</name>
<gene>
    <name evidence="2" type="ORF">J2S36_000475</name>
</gene>
<comment type="caution">
    <text evidence="2">The sequence shown here is derived from an EMBL/GenBank/DDBJ whole genome shotgun (WGS) entry which is preliminary data.</text>
</comment>
<accession>A0ABU1T0N8</accession>
<dbReference type="EMBL" id="JAVDUJ010000001">
    <property type="protein sequence ID" value="MDR6938932.1"/>
    <property type="molecule type" value="Genomic_DNA"/>
</dbReference>
<organism evidence="2 3">
    <name type="scientific">Arcanobacterium hippocoleae</name>
    <dbReference type="NCBI Taxonomy" id="149017"/>
    <lineage>
        <taxon>Bacteria</taxon>
        <taxon>Bacillati</taxon>
        <taxon>Actinomycetota</taxon>
        <taxon>Actinomycetes</taxon>
        <taxon>Actinomycetales</taxon>
        <taxon>Actinomycetaceae</taxon>
        <taxon>Arcanobacterium</taxon>
    </lineage>
</organism>
<feature type="region of interest" description="Disordered" evidence="1">
    <location>
        <begin position="23"/>
        <end position="50"/>
    </location>
</feature>
<protein>
    <recommendedName>
        <fullName evidence="4">Type II toxin-antitoxin system PemK/MazF family toxin</fullName>
    </recommendedName>
</protein>
<sequence length="190" mass="21848">MRERLVSFARYFGAQLVRQNKNQAAKGARSVSAKNSPPAGSRSHFPAPSAPPLQWNIGKYGLPALRYTPDNDSLPDPGEIVWTWVPYEEMDGRGKDRPVLVVSMQEEYIFFVQMTSKDHAPGQLYQDEYERWWLDIGTGNWDSHGRPSEARLDLLWVVHQSQIRRVGGKLNREMYLLLTKALRKIHNVRS</sequence>
<reference evidence="2 3" key="1">
    <citation type="submission" date="2023-07" db="EMBL/GenBank/DDBJ databases">
        <title>Sequencing the genomes of 1000 actinobacteria strains.</title>
        <authorList>
            <person name="Klenk H.-P."/>
        </authorList>
    </citation>
    <scope>NUCLEOTIDE SEQUENCE [LARGE SCALE GENOMIC DNA]</scope>
    <source>
        <strain evidence="2 3">DSM 15539</strain>
    </source>
</reference>
<evidence type="ECO:0000256" key="1">
    <source>
        <dbReference type="SAM" id="MobiDB-lite"/>
    </source>
</evidence>
<dbReference type="InterPro" id="IPR003477">
    <property type="entry name" value="PemK-like"/>
</dbReference>
<dbReference type="RefSeq" id="WP_309955145.1">
    <property type="nucleotide sequence ID" value="NZ_JAVDUJ010000001.1"/>
</dbReference>
<evidence type="ECO:0000313" key="2">
    <source>
        <dbReference type="EMBL" id="MDR6938932.1"/>
    </source>
</evidence>
<dbReference type="Pfam" id="PF02452">
    <property type="entry name" value="PemK_toxin"/>
    <property type="match status" value="1"/>
</dbReference>
<evidence type="ECO:0000313" key="3">
    <source>
        <dbReference type="Proteomes" id="UP001266099"/>
    </source>
</evidence>
<evidence type="ECO:0008006" key="4">
    <source>
        <dbReference type="Google" id="ProtNLM"/>
    </source>
</evidence>
<dbReference type="SUPFAM" id="SSF50118">
    <property type="entry name" value="Cell growth inhibitor/plasmid maintenance toxic component"/>
    <property type="match status" value="1"/>
</dbReference>
<dbReference type="Proteomes" id="UP001266099">
    <property type="component" value="Unassembled WGS sequence"/>
</dbReference>
<keyword evidence="3" id="KW-1185">Reference proteome</keyword>